<sequence length="662" mass="72147">MASLQRRQRDNATVWQKGALLGKPYSDELDGFARTFQWVGEQPVDQLRRFLSRWSGDHVAVVGSGGSYSAAFVVALFRELVHHSPTSAVTPLEFEAMLRRLSPHALLLSAEGKNRDVLAAAHAAQAADLSSAALVLTTSNPLLEFAAAHTSLRAFAFQMDWGKDGYLATNSLLATSMLAYRAFFGHNDFMAQLGPLFHPGRLAARRDHFRSWTGLERACRSGVLVLFSAQAKPFAMDLESKFAEAALAHVQLADLRQFAHGRHLQLAAHSPMAVVLVTSAEEAPLAAATAQLLPPTVQQWTIELDGLREQDTAIAGLIDAMFVTDAFAQAAGFDPGQPEVPEFGRAIHAIDSASVLQSLPKVQSRLELAARRKEAPQGRRERAAKPSVVAAAADYADTLTRAEVKAIVCDFDGTLCRAENRFDPMAVEHAEQVSSLLRQGMVLAIATGRGNSLYDDLRNRFAPELHSAITVGYYSGSLIARLDEPFEQPPANAAFQDLWDWLQKSVYHQHCKPLSDLARGGQLSIRLDSAHECSRLLVAVQHWLERNGLRGWRAFSSGHSIDILDADTSKRKIVAHVASQCQIDPNTEILRLGDAGHEGGNDYELLSEGLSLSCERVSVDLATCWNFGASGSNQVDVTSTYLRGLSRHGSAFRLLPAALFGT</sequence>
<organism evidence="2 3">
    <name type="scientific">Simplicispira hankyongi</name>
    <dbReference type="NCBI Taxonomy" id="2315688"/>
    <lineage>
        <taxon>Bacteria</taxon>
        <taxon>Pseudomonadati</taxon>
        <taxon>Pseudomonadota</taxon>
        <taxon>Betaproteobacteria</taxon>
        <taxon>Burkholderiales</taxon>
        <taxon>Comamonadaceae</taxon>
        <taxon>Simplicispira</taxon>
    </lineage>
</organism>
<dbReference type="InterPro" id="IPR046348">
    <property type="entry name" value="SIS_dom_sf"/>
</dbReference>
<keyword evidence="3" id="KW-1185">Reference proteome</keyword>
<reference evidence="2 3" key="1">
    <citation type="submission" date="2018-09" db="EMBL/GenBank/DDBJ databases">
        <title>Draft genome of Simplicispira sp. NY-02.</title>
        <authorList>
            <person name="Im W.T."/>
        </authorList>
    </citation>
    <scope>NUCLEOTIDE SEQUENCE [LARGE SCALE GENOMIC DNA]</scope>
    <source>
        <strain evidence="2 3">NY-02</strain>
    </source>
</reference>
<dbReference type="SUPFAM" id="SSF53697">
    <property type="entry name" value="SIS domain"/>
    <property type="match status" value="1"/>
</dbReference>
<dbReference type="GO" id="GO:1901135">
    <property type="term" value="P:carbohydrate derivative metabolic process"/>
    <property type="evidence" value="ECO:0007669"/>
    <property type="project" value="InterPro"/>
</dbReference>
<evidence type="ECO:0000313" key="3">
    <source>
        <dbReference type="Proteomes" id="UP000266302"/>
    </source>
</evidence>
<dbReference type="Proteomes" id="UP000266302">
    <property type="component" value="Unassembled WGS sequence"/>
</dbReference>
<comment type="caution">
    <text evidence="2">The sequence shown here is derived from an EMBL/GenBank/DDBJ whole genome shotgun (WGS) entry which is preliminary data.</text>
</comment>
<dbReference type="Gene3D" id="3.40.50.10490">
    <property type="entry name" value="Glucose-6-phosphate isomerase like protein, domain 1"/>
    <property type="match status" value="1"/>
</dbReference>
<dbReference type="AlphaFoldDB" id="A0A398C6Q1"/>
<evidence type="ECO:0000259" key="1">
    <source>
        <dbReference type="Pfam" id="PF05116"/>
    </source>
</evidence>
<dbReference type="InterPro" id="IPR023214">
    <property type="entry name" value="HAD_sf"/>
</dbReference>
<feature type="domain" description="Sucrose phosphatase-like" evidence="1">
    <location>
        <begin position="406"/>
        <end position="607"/>
    </location>
</feature>
<dbReference type="Pfam" id="PF05116">
    <property type="entry name" value="S6PP"/>
    <property type="match status" value="1"/>
</dbReference>
<dbReference type="InterPro" id="IPR036412">
    <property type="entry name" value="HAD-like_sf"/>
</dbReference>
<name>A0A398C6Q1_9BURK</name>
<dbReference type="Gene3D" id="3.40.50.1000">
    <property type="entry name" value="HAD superfamily/HAD-like"/>
    <property type="match status" value="2"/>
</dbReference>
<dbReference type="GO" id="GO:0097367">
    <property type="term" value="F:carbohydrate derivative binding"/>
    <property type="evidence" value="ECO:0007669"/>
    <property type="project" value="InterPro"/>
</dbReference>
<dbReference type="OrthoDB" id="1489290at2"/>
<evidence type="ECO:0000313" key="2">
    <source>
        <dbReference type="EMBL" id="RID97151.1"/>
    </source>
</evidence>
<dbReference type="RefSeq" id="WP_119110377.1">
    <property type="nucleotide sequence ID" value="NZ_QXJC01000010.1"/>
</dbReference>
<accession>A0A398C6Q1</accession>
<protein>
    <submittedName>
        <fullName evidence="2">HAD family phosphatase</fullName>
    </submittedName>
</protein>
<dbReference type="EMBL" id="QXJC01000010">
    <property type="protein sequence ID" value="RID97151.1"/>
    <property type="molecule type" value="Genomic_DNA"/>
</dbReference>
<proteinExistence type="predicted"/>
<dbReference type="InterPro" id="IPR006380">
    <property type="entry name" value="SPP-like_dom"/>
</dbReference>
<dbReference type="SUPFAM" id="SSF56784">
    <property type="entry name" value="HAD-like"/>
    <property type="match status" value="1"/>
</dbReference>
<gene>
    <name evidence="2" type="ORF">D3F03_15695</name>
</gene>
<dbReference type="GO" id="GO:0003824">
    <property type="term" value="F:catalytic activity"/>
    <property type="evidence" value="ECO:0007669"/>
    <property type="project" value="UniProtKB-ARBA"/>
</dbReference>